<dbReference type="RefSeq" id="WP_080711211.1">
    <property type="nucleotide sequence ID" value="NZ_NSFD01000068.1"/>
</dbReference>
<reference evidence="2 3" key="1">
    <citation type="submission" date="2017-08" db="EMBL/GenBank/DDBJ databases">
        <title>Phylogenetic analysis of Mycobacterium avium complex whole genomes.</title>
        <authorList>
            <person name="Caverly L.J."/>
            <person name="Spilker T."/>
            <person name="Lipuma J."/>
        </authorList>
    </citation>
    <scope>NUCLEOTIDE SEQUENCE [LARGE SCALE GENOMIC DNA]</scope>
    <source>
        <strain evidence="2 3">FLAC0165</strain>
    </source>
</reference>
<dbReference type="AlphaFoldDB" id="A0A2A2ZAK3"/>
<feature type="transmembrane region" description="Helical" evidence="1">
    <location>
        <begin position="39"/>
        <end position="64"/>
    </location>
</feature>
<keyword evidence="1" id="KW-1133">Transmembrane helix</keyword>
<proteinExistence type="predicted"/>
<gene>
    <name evidence="2" type="ORF">CKJ66_28355</name>
</gene>
<feature type="transmembrane region" description="Helical" evidence="1">
    <location>
        <begin position="12"/>
        <end position="32"/>
    </location>
</feature>
<evidence type="ECO:0000313" key="3">
    <source>
        <dbReference type="Proteomes" id="UP000217768"/>
    </source>
</evidence>
<evidence type="ECO:0000313" key="2">
    <source>
        <dbReference type="EMBL" id="PBA23484.1"/>
    </source>
</evidence>
<accession>A0A2A2ZAK3</accession>
<sequence length="67" mass="6540">MADLVGIVSAHPAAVLAGVAAGLVAAAVLRIIRRVRRLLVSAAVLALAGGAGAGGTSEFLHAVAGWR</sequence>
<comment type="caution">
    <text evidence="2">The sequence shown here is derived from an EMBL/GenBank/DDBJ whole genome shotgun (WGS) entry which is preliminary data.</text>
</comment>
<organism evidence="2 3">
    <name type="scientific">Mycobacterium avium</name>
    <dbReference type="NCBI Taxonomy" id="1764"/>
    <lineage>
        <taxon>Bacteria</taxon>
        <taxon>Bacillati</taxon>
        <taxon>Actinomycetota</taxon>
        <taxon>Actinomycetes</taxon>
        <taxon>Mycobacteriales</taxon>
        <taxon>Mycobacteriaceae</taxon>
        <taxon>Mycobacterium</taxon>
        <taxon>Mycobacterium avium complex (MAC)</taxon>
    </lineage>
</organism>
<evidence type="ECO:0000256" key="1">
    <source>
        <dbReference type="SAM" id="Phobius"/>
    </source>
</evidence>
<keyword evidence="1" id="KW-0812">Transmembrane</keyword>
<keyword evidence="1" id="KW-0472">Membrane</keyword>
<dbReference type="EMBL" id="NSFD01000068">
    <property type="protein sequence ID" value="PBA23484.1"/>
    <property type="molecule type" value="Genomic_DNA"/>
</dbReference>
<protein>
    <submittedName>
        <fullName evidence="2">Uncharacterized protein</fullName>
    </submittedName>
</protein>
<name>A0A2A2ZAK3_MYCAV</name>
<dbReference type="Proteomes" id="UP000217768">
    <property type="component" value="Unassembled WGS sequence"/>
</dbReference>